<dbReference type="InterPro" id="IPR027417">
    <property type="entry name" value="P-loop_NTPase"/>
</dbReference>
<feature type="domain" description="Bacterial type II secretion system protein E" evidence="3">
    <location>
        <begin position="31"/>
        <end position="309"/>
    </location>
</feature>
<dbReference type="GO" id="GO:0044097">
    <property type="term" value="P:secretion by the type IV secretion system"/>
    <property type="evidence" value="ECO:0007669"/>
    <property type="project" value="InterPro"/>
</dbReference>
<dbReference type="EMBL" id="VFIY01000008">
    <property type="protein sequence ID" value="TPD60224.1"/>
    <property type="molecule type" value="Genomic_DNA"/>
</dbReference>
<evidence type="ECO:0000313" key="5">
    <source>
        <dbReference type="Proteomes" id="UP000319148"/>
    </source>
</evidence>
<dbReference type="NCBIfam" id="TIGR02788">
    <property type="entry name" value="VirB11"/>
    <property type="match status" value="1"/>
</dbReference>
<organism evidence="4 5">
    <name type="scientific">Emcibacter nanhaiensis</name>
    <dbReference type="NCBI Taxonomy" id="1505037"/>
    <lineage>
        <taxon>Bacteria</taxon>
        <taxon>Pseudomonadati</taxon>
        <taxon>Pseudomonadota</taxon>
        <taxon>Alphaproteobacteria</taxon>
        <taxon>Emcibacterales</taxon>
        <taxon>Emcibacteraceae</taxon>
        <taxon>Emcibacter</taxon>
    </lineage>
</organism>
<dbReference type="AlphaFoldDB" id="A0A501PJZ9"/>
<name>A0A501PJZ9_9PROT</name>
<gene>
    <name evidence="4" type="primary">virB11</name>
    <name evidence="4" type="ORF">FIV46_09230</name>
</gene>
<sequence length="326" mass="35832">MTSRHSEIVEITPGSTSGGFYLQRFLAPFQPWLKRRDISEILVNRPEEIWIEVRGKPQMERLKVPEVTTPLLARLAGQIARYSRQGVNNASPLLSAILPDGSRVQMVAPAATRGHWGLAIRRHTATDLTLDAYRHRPSENPEMISLSEDSPMDLLIQAVHQRKTVLISGGTSSGKTTFLNALLKEVPASERIIAVEDTPEIFLGHENALGLVAVHGPAGEDRVSLDDLLKASLRLRPDRIIVGEVRGPEAVTFLRAVNTGHPGSLTTIHANSPQGALEQMAMMVMQAQLGLGWDETLRYISSLVDVVVQLGRSGGQRYISEIILTR</sequence>
<reference evidence="5" key="1">
    <citation type="submission" date="2019-06" db="EMBL/GenBank/DDBJ databases">
        <title>The complete genome of Emcibacter congregatus ZYLT.</title>
        <authorList>
            <person name="Zhao Z."/>
        </authorList>
    </citation>
    <scope>NUCLEOTIDE SEQUENCE [LARGE SCALE GENOMIC DNA]</scope>
    <source>
        <strain evidence="5">MCCC 1A06723</strain>
    </source>
</reference>
<dbReference type="InterPro" id="IPR001482">
    <property type="entry name" value="T2SS/T4SS_dom"/>
</dbReference>
<evidence type="ECO:0000259" key="3">
    <source>
        <dbReference type="Pfam" id="PF00437"/>
    </source>
</evidence>
<dbReference type="CDD" id="cd01130">
    <property type="entry name" value="VirB11-like_ATPase"/>
    <property type="match status" value="1"/>
</dbReference>
<comment type="caution">
    <text evidence="4">The sequence shown here is derived from an EMBL/GenBank/DDBJ whole genome shotgun (WGS) entry which is preliminary data.</text>
</comment>
<dbReference type="InterPro" id="IPR014155">
    <property type="entry name" value="VirB11"/>
</dbReference>
<dbReference type="Gene3D" id="3.40.50.300">
    <property type="entry name" value="P-loop containing nucleotide triphosphate hydrolases"/>
    <property type="match status" value="1"/>
</dbReference>
<keyword evidence="2" id="KW-0963">Cytoplasm</keyword>
<dbReference type="SUPFAM" id="SSF52540">
    <property type="entry name" value="P-loop containing nucleoside triphosphate hydrolases"/>
    <property type="match status" value="1"/>
</dbReference>
<dbReference type="Pfam" id="PF00437">
    <property type="entry name" value="T2SSE"/>
    <property type="match status" value="1"/>
</dbReference>
<dbReference type="InterPro" id="IPR050921">
    <property type="entry name" value="T4SS_GSP_E_ATPase"/>
</dbReference>
<evidence type="ECO:0000313" key="4">
    <source>
        <dbReference type="EMBL" id="TPD60224.1"/>
    </source>
</evidence>
<evidence type="ECO:0000256" key="1">
    <source>
        <dbReference type="ARBA" id="ARBA00006611"/>
    </source>
</evidence>
<protein>
    <recommendedName>
        <fullName evidence="2">Type IV secretion system protein</fullName>
    </recommendedName>
</protein>
<dbReference type="Proteomes" id="UP000319148">
    <property type="component" value="Unassembled WGS sequence"/>
</dbReference>
<dbReference type="PANTHER" id="PTHR30486:SF6">
    <property type="entry name" value="TYPE IV PILUS RETRACTATION ATPASE PILT"/>
    <property type="match status" value="1"/>
</dbReference>
<keyword evidence="2" id="KW-0067">ATP-binding</keyword>
<accession>A0A501PJZ9</accession>
<dbReference type="GO" id="GO:0043684">
    <property type="term" value="C:type IV secretion system complex"/>
    <property type="evidence" value="ECO:0007669"/>
    <property type="project" value="UniProtKB-UniRule"/>
</dbReference>
<comment type="similarity">
    <text evidence="1 2">Belongs to the GSP E family.</text>
</comment>
<dbReference type="GO" id="GO:0016887">
    <property type="term" value="F:ATP hydrolysis activity"/>
    <property type="evidence" value="ECO:0007669"/>
    <property type="project" value="InterPro"/>
</dbReference>
<evidence type="ECO:0000256" key="2">
    <source>
        <dbReference type="RuleBase" id="RU366071"/>
    </source>
</evidence>
<dbReference type="GO" id="GO:0005737">
    <property type="term" value="C:cytoplasm"/>
    <property type="evidence" value="ECO:0007669"/>
    <property type="project" value="UniProtKB-SubCell"/>
</dbReference>
<dbReference type="PANTHER" id="PTHR30486">
    <property type="entry name" value="TWITCHING MOTILITY PROTEIN PILT"/>
    <property type="match status" value="1"/>
</dbReference>
<dbReference type="OrthoDB" id="9810761at2"/>
<keyword evidence="5" id="KW-1185">Reference proteome</keyword>
<comment type="function">
    <text evidence="2">Part of the Type IV secretion system.</text>
</comment>
<comment type="subcellular location">
    <subcellularLocation>
        <location evidence="2">Cytoplasm</location>
    </subcellularLocation>
</comment>
<proteinExistence type="inferred from homology"/>
<dbReference type="RefSeq" id="WP_139940634.1">
    <property type="nucleotide sequence ID" value="NZ_JBHSYP010000027.1"/>
</dbReference>
<keyword evidence="2" id="KW-0547">Nucleotide-binding</keyword>
<dbReference type="Gene3D" id="3.30.450.90">
    <property type="match status" value="1"/>
</dbReference>
<dbReference type="GO" id="GO:0005524">
    <property type="term" value="F:ATP binding"/>
    <property type="evidence" value="ECO:0007669"/>
    <property type="project" value="UniProtKB-UniRule"/>
</dbReference>